<dbReference type="CDD" id="cd07067">
    <property type="entry name" value="HP_PGM_like"/>
    <property type="match status" value="1"/>
</dbReference>
<dbReference type="Proteomes" id="UP000013776">
    <property type="component" value="Unassembled WGS sequence"/>
</dbReference>
<dbReference type="InterPro" id="IPR051710">
    <property type="entry name" value="Phosphatase_SH3-domain"/>
</dbReference>
<dbReference type="InterPro" id="IPR029033">
    <property type="entry name" value="His_PPase_superfam"/>
</dbReference>
<evidence type="ECO:0008006" key="3">
    <source>
        <dbReference type="Google" id="ProtNLM"/>
    </source>
</evidence>
<dbReference type="EMBL" id="CAHR02000239">
    <property type="protein sequence ID" value="CCG84432.1"/>
    <property type="molecule type" value="Genomic_DNA"/>
</dbReference>
<dbReference type="PANTHER" id="PTHR16469:SF51">
    <property type="entry name" value="TRANSCRIPTION FACTOR TAU 55 KDA SUBUNIT"/>
    <property type="match status" value="1"/>
</dbReference>
<dbReference type="eggNOG" id="ENOG502RYP8">
    <property type="taxonomic scope" value="Eukaryota"/>
</dbReference>
<dbReference type="Pfam" id="PF00300">
    <property type="entry name" value="His_Phos_1"/>
    <property type="match status" value="1"/>
</dbReference>
<accession>R4XEZ0</accession>
<keyword evidence="2" id="KW-1185">Reference proteome</keyword>
<protein>
    <recommendedName>
        <fullName evidence="3">Phosphoglycerate mutase family protein</fullName>
    </recommendedName>
</protein>
<evidence type="ECO:0000313" key="2">
    <source>
        <dbReference type="Proteomes" id="UP000013776"/>
    </source>
</evidence>
<organism evidence="1 2">
    <name type="scientific">Taphrina deformans (strain PYCC 5710 / ATCC 11124 / CBS 356.35 / IMI 108563 / JCM 9778 / NBRC 8474)</name>
    <name type="common">Peach leaf curl fungus</name>
    <name type="synonym">Lalaria deformans</name>
    <dbReference type="NCBI Taxonomy" id="1097556"/>
    <lineage>
        <taxon>Eukaryota</taxon>
        <taxon>Fungi</taxon>
        <taxon>Dikarya</taxon>
        <taxon>Ascomycota</taxon>
        <taxon>Taphrinomycotina</taxon>
        <taxon>Taphrinomycetes</taxon>
        <taxon>Taphrinales</taxon>
        <taxon>Taphrinaceae</taxon>
        <taxon>Taphrina</taxon>
    </lineage>
</organism>
<dbReference type="OrthoDB" id="414418at2759"/>
<gene>
    <name evidence="1" type="ORF">TAPDE_004892</name>
</gene>
<sequence>MLETIYITRHGFRSNWENTKWSPSPTGIDADPALASHGVEQAIELATYLKALDANIQKIYTSPFYRCIQTIDHTANALDLSIHVDNGIGEWYGITRATHPSPATINVLKNFFPRIEENYQPSVVPSNKGETMAEIHERVRKAMEIIIRDAEKSDCSAILLCTHAATNDVR</sequence>
<proteinExistence type="predicted"/>
<evidence type="ECO:0000313" key="1">
    <source>
        <dbReference type="EMBL" id="CCG84432.1"/>
    </source>
</evidence>
<dbReference type="InterPro" id="IPR013078">
    <property type="entry name" value="His_Pase_superF_clade-1"/>
</dbReference>
<name>R4XEZ0_TAPDE</name>
<dbReference type="STRING" id="1097556.R4XEZ0"/>
<dbReference type="AlphaFoldDB" id="R4XEZ0"/>
<reference evidence="1 2" key="1">
    <citation type="journal article" date="2013" name="MBio">
        <title>Genome sequencing of the plant pathogen Taphrina deformans, the causal agent of peach leaf curl.</title>
        <authorList>
            <person name="Cisse O.H."/>
            <person name="Almeida J.M.G.C.F."/>
            <person name="Fonseca A."/>
            <person name="Kumar A.A."/>
            <person name="Salojaervi J."/>
            <person name="Overmyer K."/>
            <person name="Hauser P.M."/>
            <person name="Pagni M."/>
        </authorList>
    </citation>
    <scope>NUCLEOTIDE SEQUENCE [LARGE SCALE GENOMIC DNA]</scope>
    <source>
        <strain evidence="2">PYCC 5710 / ATCC 11124 / CBS 356.35 / IMI 108563 / JCM 9778 / NBRC 8474</strain>
    </source>
</reference>
<dbReference type="PANTHER" id="PTHR16469">
    <property type="entry name" value="UBIQUITIN-ASSOCIATED AND SH3 DOMAIN-CONTAINING BA-RELATED"/>
    <property type="match status" value="1"/>
</dbReference>
<comment type="caution">
    <text evidence="1">The sequence shown here is derived from an EMBL/GenBank/DDBJ whole genome shotgun (WGS) entry which is preliminary data.</text>
</comment>
<dbReference type="SUPFAM" id="SSF53254">
    <property type="entry name" value="Phosphoglycerate mutase-like"/>
    <property type="match status" value="1"/>
</dbReference>
<dbReference type="VEuPathDB" id="FungiDB:TAPDE_004892"/>
<dbReference type="Gene3D" id="3.40.50.1240">
    <property type="entry name" value="Phosphoglycerate mutase-like"/>
    <property type="match status" value="1"/>
</dbReference>